<dbReference type="AlphaFoldDB" id="A0A5M3ZAM1"/>
<evidence type="ECO:0000256" key="1">
    <source>
        <dbReference type="ARBA" id="ARBA00005350"/>
    </source>
</evidence>
<organism evidence="4 5">
    <name type="scientific">Aspergillus terreus</name>
    <dbReference type="NCBI Taxonomy" id="33178"/>
    <lineage>
        <taxon>Eukaryota</taxon>
        <taxon>Fungi</taxon>
        <taxon>Dikarya</taxon>
        <taxon>Ascomycota</taxon>
        <taxon>Pezizomycotina</taxon>
        <taxon>Eurotiomycetes</taxon>
        <taxon>Eurotiomycetidae</taxon>
        <taxon>Eurotiales</taxon>
        <taxon>Aspergillaceae</taxon>
        <taxon>Aspergillus</taxon>
        <taxon>Aspergillus subgen. Circumdati</taxon>
    </lineage>
</organism>
<keyword evidence="3" id="KW-0732">Signal</keyword>
<dbReference type="InterPro" id="IPR005552">
    <property type="entry name" value="Scramblase"/>
</dbReference>
<reference evidence="4 5" key="1">
    <citation type="submission" date="2020-01" db="EMBL/GenBank/DDBJ databases">
        <title>Aspergillus terreus IFO 6365 whole genome shotgun sequence.</title>
        <authorList>
            <person name="Kanamasa S."/>
            <person name="Takahashi H."/>
        </authorList>
    </citation>
    <scope>NUCLEOTIDE SEQUENCE [LARGE SCALE GENOMIC DNA]</scope>
    <source>
        <strain evidence="4 5">IFO 6365</strain>
    </source>
</reference>
<name>A0A5M3ZAM1_ASPTE</name>
<feature type="region of interest" description="Disordered" evidence="2">
    <location>
        <begin position="167"/>
        <end position="223"/>
    </location>
</feature>
<dbReference type="CDD" id="cd23996">
    <property type="entry name" value="LCL2-like"/>
    <property type="match status" value="1"/>
</dbReference>
<feature type="signal peptide" evidence="3">
    <location>
        <begin position="1"/>
        <end position="20"/>
    </location>
</feature>
<dbReference type="PANTHER" id="PTHR23248:SF9">
    <property type="entry name" value="PHOSPHOLIPID SCRAMBLASE"/>
    <property type="match status" value="1"/>
</dbReference>
<feature type="chain" id="PRO_5043501315" evidence="3">
    <location>
        <begin position="21"/>
        <end position="687"/>
    </location>
</feature>
<feature type="compositionally biased region" description="Polar residues" evidence="2">
    <location>
        <begin position="638"/>
        <end position="647"/>
    </location>
</feature>
<dbReference type="Pfam" id="PF03803">
    <property type="entry name" value="Scramblase"/>
    <property type="match status" value="2"/>
</dbReference>
<dbReference type="EMBL" id="BLJY01000012">
    <property type="protein sequence ID" value="GFF20285.1"/>
    <property type="molecule type" value="Genomic_DNA"/>
</dbReference>
<dbReference type="Proteomes" id="UP000452235">
    <property type="component" value="Unassembled WGS sequence"/>
</dbReference>
<evidence type="ECO:0000313" key="4">
    <source>
        <dbReference type="EMBL" id="GFF20285.1"/>
    </source>
</evidence>
<gene>
    <name evidence="4" type="ORF">ATEIFO6365_0012004100</name>
</gene>
<proteinExistence type="inferred from homology"/>
<evidence type="ECO:0000256" key="2">
    <source>
        <dbReference type="SAM" id="MobiDB-lite"/>
    </source>
</evidence>
<keyword evidence="5" id="KW-1185">Reference proteome</keyword>
<accession>A0A5M3ZAM1</accession>
<protein>
    <submittedName>
        <fullName evidence="4">Scramblase family protein</fullName>
    </submittedName>
</protein>
<evidence type="ECO:0000256" key="3">
    <source>
        <dbReference type="SAM" id="SignalP"/>
    </source>
</evidence>
<dbReference type="VEuPathDB" id="FungiDB:ATEG_08007"/>
<feature type="compositionally biased region" description="Acidic residues" evidence="2">
    <location>
        <begin position="668"/>
        <end position="687"/>
    </location>
</feature>
<sequence length="687" mass="74356">MISWIRTLGALLLLASVAQAQFQFFEHMFGNGGHQQQRSQNVPSDSARYQSMWDSAQCDKYLCPGTLACVHFPHHCPCPHPDVEEKVELGEGSAVCVSRGGYRQGEASRKIELARGYLRLTPPLLRHNFCHRESSISIFHDNFRPVGFIMLAGLRILPAQALQAPGRALSSSFTRGRATAPRGPRNSIRRPEPIRKPAASSQQSDANTNTQVQYTDSPNPNYDPSHNTLLSPVHIPEDPRGVLKETHPATGILANSGLVVQRQLELMNVMIGFEQANKYVIMDANGNHIGYMAEQERGMGNMMARQWLRTHRSFVTHVFDRHENEVLRFHRPFSWINSRIRVYDPLAVAQNAYSATNGLQAASTGSLVQATGDSHTRVSSLGLGDMRVIGEAQQQWAPLRRKYNLFTYHHSPNAATDMGAQKLPLAQSGLSSAQQMQLTQAQGSGQGVGEYNQFAYVDEPFLSWDFSLRSADSQLIGSVNRNFAGFAREFFTDTGVYALRMDSAALSPDQAPAQTSTVTGMTLDQRAVMLATAVSIDFDYFSRHSGAGGFGFMPIWIPGVGSEAAAGGAAAGEAGAVGEAAAGTLGRAGAAGGMAEGAAAGAAGAGAIAGYDALSRGMTGEQHQQQSQVPDQTPPPMDQQSSVSGQTGPYGDIWGEEPEDPWAHTEEDPWAAEDPGEEDGGDDYDWF</sequence>
<comment type="caution">
    <text evidence="4">The sequence shown here is derived from an EMBL/GenBank/DDBJ whole genome shotgun (WGS) entry which is preliminary data.</text>
</comment>
<feature type="region of interest" description="Disordered" evidence="2">
    <location>
        <begin position="617"/>
        <end position="687"/>
    </location>
</feature>
<feature type="compositionally biased region" description="Polar residues" evidence="2">
    <location>
        <begin position="621"/>
        <end position="631"/>
    </location>
</feature>
<dbReference type="VEuPathDB" id="FungiDB:ATEG_08008"/>
<dbReference type="GO" id="GO:0005886">
    <property type="term" value="C:plasma membrane"/>
    <property type="evidence" value="ECO:0007669"/>
    <property type="project" value="TreeGrafter"/>
</dbReference>
<dbReference type="PANTHER" id="PTHR23248">
    <property type="entry name" value="PHOSPHOLIPID SCRAMBLASE-RELATED"/>
    <property type="match status" value="1"/>
</dbReference>
<dbReference type="GO" id="GO:0017128">
    <property type="term" value="F:phospholipid scramblase activity"/>
    <property type="evidence" value="ECO:0007669"/>
    <property type="project" value="InterPro"/>
</dbReference>
<evidence type="ECO:0000313" key="5">
    <source>
        <dbReference type="Proteomes" id="UP000452235"/>
    </source>
</evidence>
<dbReference type="OrthoDB" id="191150at2759"/>
<comment type="similarity">
    <text evidence="1">Belongs to the phospholipid scramblase family.</text>
</comment>
<feature type="compositionally biased region" description="Polar residues" evidence="2">
    <location>
        <begin position="199"/>
        <end position="223"/>
    </location>
</feature>